<organism evidence="4">
    <name type="scientific">Listeria monocytogenes</name>
    <dbReference type="NCBI Taxonomy" id="1639"/>
    <lineage>
        <taxon>Bacteria</taxon>
        <taxon>Bacillati</taxon>
        <taxon>Bacillota</taxon>
        <taxon>Bacilli</taxon>
        <taxon>Bacillales</taxon>
        <taxon>Listeriaceae</taxon>
        <taxon>Listeria</taxon>
    </lineage>
</organism>
<evidence type="ECO:0000313" key="5">
    <source>
        <dbReference type="EMBL" id="HAC3054937.1"/>
    </source>
</evidence>
<evidence type="ECO:0000256" key="1">
    <source>
        <dbReference type="SAM" id="Phobius"/>
    </source>
</evidence>
<dbReference type="Proteomes" id="UP000840197">
    <property type="component" value="Unassembled WGS sequence"/>
</dbReference>
<dbReference type="EMBL" id="AALGDA010000018">
    <property type="protein sequence ID" value="ECY9782848.1"/>
    <property type="molecule type" value="Genomic_DNA"/>
</dbReference>
<keyword evidence="1" id="KW-0812">Transmembrane</keyword>
<evidence type="ECO:0000313" key="8">
    <source>
        <dbReference type="Proteomes" id="UP000841561"/>
    </source>
</evidence>
<name>A0A462PXM2_LISMN</name>
<keyword evidence="1" id="KW-1133">Transmembrane helix</keyword>
<feature type="transmembrane region" description="Helical" evidence="1">
    <location>
        <begin position="6"/>
        <end position="26"/>
    </location>
</feature>
<comment type="caution">
    <text evidence="4">The sequence shown here is derived from an EMBL/GenBank/DDBJ whole genome shotgun (WGS) entry which is preliminary data.</text>
</comment>
<evidence type="ECO:0000313" key="2">
    <source>
        <dbReference type="EMBL" id="ECY9782848.1"/>
    </source>
</evidence>
<evidence type="ECO:0000313" key="6">
    <source>
        <dbReference type="Proteomes" id="UP000489121"/>
    </source>
</evidence>
<dbReference type="Proteomes" id="UP000489121">
    <property type="component" value="Unassembled WGS sequence"/>
</dbReference>
<dbReference type="RefSeq" id="WP_046811224.1">
    <property type="nucleotide sequence ID" value="NZ_CP011398.2"/>
</dbReference>
<dbReference type="AlphaFoldDB" id="A0A462PXM2"/>
<keyword evidence="1" id="KW-0472">Membrane</keyword>
<accession>A0A462PXM2</accession>
<reference evidence="2 6" key="2">
    <citation type="submission" date="2019-09" db="EMBL/GenBank/DDBJ databases">
        <authorList>
            <consortium name="PulseNet: The National Subtyping Network for Foodborne Disease Surveillance"/>
            <person name="Tarr C.L."/>
            <person name="Trees E."/>
            <person name="Katz L.S."/>
            <person name="Carleton-Romer H.A."/>
            <person name="Stroika S."/>
            <person name="Kucerova Z."/>
            <person name="Roache K.F."/>
            <person name="Sabol A.L."/>
            <person name="Besser J."/>
            <person name="Gerner-Smidt P."/>
        </authorList>
    </citation>
    <scope>NUCLEOTIDE SEQUENCE [LARGE SCALE GENOMIC DNA]</scope>
    <source>
        <strain evidence="2 6">PNUSAL005692</strain>
    </source>
</reference>
<proteinExistence type="predicted"/>
<dbReference type="EMBL" id="DAAKPP010000002">
    <property type="protein sequence ID" value="HAC3054937.1"/>
    <property type="molecule type" value="Genomic_DNA"/>
</dbReference>
<dbReference type="EMBL" id="DAAIHR010000005">
    <property type="protein sequence ID" value="HAB8398186.1"/>
    <property type="molecule type" value="Genomic_DNA"/>
</dbReference>
<reference evidence="7 8" key="1">
    <citation type="journal article" date="2018" name="Genome Biol.">
        <title>SKESA: strategic k-mer extension for scrupulous assemblies.</title>
        <authorList>
            <person name="Souvorov A."/>
            <person name="Agarwala R."/>
            <person name="Lipman D.J."/>
        </authorList>
    </citation>
    <scope>NUCLEOTIDE SEQUENCE [LARGE SCALE GENOMIC DNA]</scope>
    <source>
        <strain evidence="3 7">CFIAFB20130012</strain>
        <strain evidence="4">CFIAFB20160038</strain>
        <strain evidence="5 8">LiDS0115</strain>
    </source>
</reference>
<gene>
    <name evidence="2" type="ORF">F6515_07560</name>
    <name evidence="3" type="ORF">GYR60_06590</name>
    <name evidence="4" type="ORF">GYU24_02415</name>
    <name evidence="5" type="ORF">GZK27_05415</name>
</gene>
<protein>
    <submittedName>
        <fullName evidence="4">Uncharacterized protein</fullName>
    </submittedName>
</protein>
<evidence type="ECO:0000313" key="4">
    <source>
        <dbReference type="EMBL" id="HAB9174549.1"/>
    </source>
</evidence>
<reference evidence="4" key="3">
    <citation type="submission" date="2020-01" db="EMBL/GenBank/DDBJ databases">
        <authorList>
            <consortium name="NCBI Pathogen Detection Project"/>
        </authorList>
    </citation>
    <scope>NUCLEOTIDE SEQUENCE</scope>
    <source>
        <strain evidence="3">CFIAFB20130012</strain>
        <strain evidence="4">CFIAFB20160038</strain>
        <strain evidence="5">LiDS0115</strain>
    </source>
</reference>
<dbReference type="Proteomes" id="UP000841561">
    <property type="component" value="Unassembled WGS sequence"/>
</dbReference>
<evidence type="ECO:0000313" key="7">
    <source>
        <dbReference type="Proteomes" id="UP000840197"/>
    </source>
</evidence>
<dbReference type="Proteomes" id="UP000840928">
    <property type="component" value="Unassembled WGS sequence"/>
</dbReference>
<evidence type="ECO:0000313" key="3">
    <source>
        <dbReference type="EMBL" id="HAB8398186.1"/>
    </source>
</evidence>
<sequence>MEVGSMAEWVSGIGTLLAVVTSLYLANRNPKKKLLVSHEIKEVVKWNPSPEYGEKTLIVTVVNMEITPVQISNLYFFSGTVRIKLPIKGRVALATGKNLPCFVDPFSEVTFLVVYNDFQSELKEKNVSGTIAGDILVVDESNKKYKSKLKLNISANDM</sequence>
<dbReference type="EMBL" id="DAAIRR010000001">
    <property type="protein sequence ID" value="HAB9174549.1"/>
    <property type="molecule type" value="Genomic_DNA"/>
</dbReference>